<dbReference type="RefSeq" id="WP_189827540.1">
    <property type="nucleotide sequence ID" value="NZ_BMVC01000021.1"/>
</dbReference>
<dbReference type="InterPro" id="IPR019587">
    <property type="entry name" value="Polyketide_cyclase/dehydratase"/>
</dbReference>
<dbReference type="Proteomes" id="UP000638353">
    <property type="component" value="Unassembled WGS sequence"/>
</dbReference>
<evidence type="ECO:0000313" key="2">
    <source>
        <dbReference type="Proteomes" id="UP000638353"/>
    </source>
</evidence>
<dbReference type="SUPFAM" id="SSF55961">
    <property type="entry name" value="Bet v1-like"/>
    <property type="match status" value="1"/>
</dbReference>
<evidence type="ECO:0000313" key="1">
    <source>
        <dbReference type="EMBL" id="GHD14336.1"/>
    </source>
</evidence>
<dbReference type="Gene3D" id="3.30.530.20">
    <property type="match status" value="1"/>
</dbReference>
<dbReference type="AlphaFoldDB" id="A0A918X5T8"/>
<protein>
    <recommendedName>
        <fullName evidence="3">SRPBCC family protein</fullName>
    </recommendedName>
</protein>
<proteinExistence type="predicted"/>
<evidence type="ECO:0008006" key="3">
    <source>
        <dbReference type="Google" id="ProtNLM"/>
    </source>
</evidence>
<comment type="caution">
    <text evidence="1">The sequence shown here is derived from an EMBL/GenBank/DDBJ whole genome shotgun (WGS) entry which is preliminary data.</text>
</comment>
<gene>
    <name evidence="1" type="ORF">GCM10010334_73480</name>
</gene>
<reference evidence="1" key="1">
    <citation type="journal article" date="2014" name="Int. J. Syst. Evol. Microbiol.">
        <title>Complete genome sequence of Corynebacterium casei LMG S-19264T (=DSM 44701T), isolated from a smear-ripened cheese.</title>
        <authorList>
            <consortium name="US DOE Joint Genome Institute (JGI-PGF)"/>
            <person name="Walter F."/>
            <person name="Albersmeier A."/>
            <person name="Kalinowski J."/>
            <person name="Ruckert C."/>
        </authorList>
    </citation>
    <scope>NUCLEOTIDE SEQUENCE</scope>
    <source>
        <strain evidence="1">JCM 4637</strain>
    </source>
</reference>
<sequence>MALFRITDRTPLAPDEAWRRLTAWERHAAQVPFTRMVFGTDPPTRQGTRFVARTRLGRIGFDDPMEVVEWRPPEHCRLEKSGRVVTGWAEIDVRPAPGGGPGSYVTWTEDLRLRGLPRFCDPLLAAAGRVVFGRAMRALLKGR</sequence>
<dbReference type="EMBL" id="BMVC01000021">
    <property type="protein sequence ID" value="GHD14336.1"/>
    <property type="molecule type" value="Genomic_DNA"/>
</dbReference>
<dbReference type="Pfam" id="PF10604">
    <property type="entry name" value="Polyketide_cyc2"/>
    <property type="match status" value="1"/>
</dbReference>
<organism evidence="1 2">
    <name type="scientific">Streptomyces finlayi</name>
    <dbReference type="NCBI Taxonomy" id="67296"/>
    <lineage>
        <taxon>Bacteria</taxon>
        <taxon>Bacillati</taxon>
        <taxon>Actinomycetota</taxon>
        <taxon>Actinomycetes</taxon>
        <taxon>Kitasatosporales</taxon>
        <taxon>Streptomycetaceae</taxon>
        <taxon>Streptomyces</taxon>
    </lineage>
</organism>
<accession>A0A918X5T8</accession>
<dbReference type="InterPro" id="IPR023393">
    <property type="entry name" value="START-like_dom_sf"/>
</dbReference>
<name>A0A918X5T8_9ACTN</name>
<reference evidence="1" key="2">
    <citation type="submission" date="2020-09" db="EMBL/GenBank/DDBJ databases">
        <authorList>
            <person name="Sun Q."/>
            <person name="Ohkuma M."/>
        </authorList>
    </citation>
    <scope>NUCLEOTIDE SEQUENCE</scope>
    <source>
        <strain evidence="1">JCM 4637</strain>
    </source>
</reference>